<dbReference type="InterPro" id="IPR050357">
    <property type="entry name" value="Arrestin_domain-protein"/>
</dbReference>
<dbReference type="GO" id="GO:0015031">
    <property type="term" value="P:protein transport"/>
    <property type="evidence" value="ECO:0007669"/>
    <property type="project" value="TreeGrafter"/>
</dbReference>
<evidence type="ECO:0000256" key="1">
    <source>
        <dbReference type="ARBA" id="ARBA00005298"/>
    </source>
</evidence>
<dbReference type="GeneID" id="105367261"/>
<organism evidence="5 6">
    <name type="scientific">Ceratosolen solmsi marchali</name>
    <dbReference type="NCBI Taxonomy" id="326594"/>
    <lineage>
        <taxon>Eukaryota</taxon>
        <taxon>Metazoa</taxon>
        <taxon>Ecdysozoa</taxon>
        <taxon>Arthropoda</taxon>
        <taxon>Hexapoda</taxon>
        <taxon>Insecta</taxon>
        <taxon>Pterygota</taxon>
        <taxon>Neoptera</taxon>
        <taxon>Endopterygota</taxon>
        <taxon>Hymenoptera</taxon>
        <taxon>Apocrita</taxon>
        <taxon>Proctotrupomorpha</taxon>
        <taxon>Chalcidoidea</taxon>
        <taxon>Agaonidae</taxon>
        <taxon>Agaoninae</taxon>
        <taxon>Ceratosolen</taxon>
    </lineage>
</organism>
<dbReference type="InterPro" id="IPR014752">
    <property type="entry name" value="Arrestin-like_C"/>
</dbReference>
<dbReference type="RefSeq" id="XP_011504212.1">
    <property type="nucleotide sequence ID" value="XM_011505910.1"/>
</dbReference>
<feature type="compositionally biased region" description="Polar residues" evidence="3">
    <location>
        <begin position="338"/>
        <end position="347"/>
    </location>
</feature>
<proteinExistence type="inferred from homology"/>
<keyword evidence="5" id="KW-1185">Reference proteome</keyword>
<dbReference type="Pfam" id="PF00339">
    <property type="entry name" value="Arrestin_N"/>
    <property type="match status" value="1"/>
</dbReference>
<dbReference type="PANTHER" id="PTHR11188:SF176">
    <property type="entry name" value="ARRESTIN DOMAIN-CONTAINING PROTEIN 1"/>
    <property type="match status" value="1"/>
</dbReference>
<evidence type="ECO:0000313" key="6">
    <source>
        <dbReference type="RefSeq" id="XP_011504212.1"/>
    </source>
</evidence>
<reference evidence="6" key="1">
    <citation type="submission" date="2025-08" db="UniProtKB">
        <authorList>
            <consortium name="RefSeq"/>
        </authorList>
    </citation>
    <scope>IDENTIFICATION</scope>
</reference>
<sequence>MGLTEFKIHFDNPYATYCPDQTVTGNVILTIDSTKKIKAIQLRVKGEADTYWSTDRQELNNDGRYRTETDVVTAHEEYFKAQFYILGSSSGEQIELPSGTHSFPFNYVLPPNLPSSFESDFGRIRYTMKAILDRPWKFDHETKVAFTVISHLDLNQQPNASEPVLLEKNKTFCCLCCGTPPLSVNISLPVRGYVPGQMIPIKVNVENQSGVTVETLKLVLEKIVTYTATTPHSEKKVVENTVAEVSKGPVGGNETTSYEQTVKVPSIPPSNLNNCGIIDLEYKLKIEAVVTGLYYRNLRDSTPIYIGTIPLSTYQIPQPSEKAKDIYPLPTAPEESHNYSSPTSNLYPNLAPPSYEESIYRARSLRDREESDYVIGTGHNFAPRYPVYNFKPSQL</sequence>
<dbReference type="SMART" id="SM01017">
    <property type="entry name" value="Arrestin_C"/>
    <property type="match status" value="1"/>
</dbReference>
<name>A0AAJ6YTL2_9HYME</name>
<feature type="domain" description="Arrestin C-terminal-like" evidence="4">
    <location>
        <begin position="178"/>
        <end position="311"/>
    </location>
</feature>
<protein>
    <submittedName>
        <fullName evidence="6">Arrestin domain-containing protein 3</fullName>
    </submittedName>
</protein>
<evidence type="ECO:0000313" key="5">
    <source>
        <dbReference type="Proteomes" id="UP000695007"/>
    </source>
</evidence>
<dbReference type="Pfam" id="PF02752">
    <property type="entry name" value="Arrestin_C"/>
    <property type="match status" value="1"/>
</dbReference>
<evidence type="ECO:0000259" key="4">
    <source>
        <dbReference type="SMART" id="SM01017"/>
    </source>
</evidence>
<dbReference type="Proteomes" id="UP000695007">
    <property type="component" value="Unplaced"/>
</dbReference>
<dbReference type="Gene3D" id="2.60.40.640">
    <property type="match status" value="2"/>
</dbReference>
<dbReference type="InterPro" id="IPR014756">
    <property type="entry name" value="Ig_E-set"/>
</dbReference>
<dbReference type="InterPro" id="IPR011021">
    <property type="entry name" value="Arrestin-like_N"/>
</dbReference>
<accession>A0AAJ6YTL2</accession>
<dbReference type="SUPFAM" id="SSF81296">
    <property type="entry name" value="E set domains"/>
    <property type="match status" value="2"/>
</dbReference>
<dbReference type="PANTHER" id="PTHR11188">
    <property type="entry name" value="ARRESTIN DOMAIN CONTAINING PROTEIN"/>
    <property type="match status" value="1"/>
</dbReference>
<comment type="similarity">
    <text evidence="1">Belongs to the arrestin family.</text>
</comment>
<feature type="region of interest" description="Disordered" evidence="3">
    <location>
        <begin position="329"/>
        <end position="350"/>
    </location>
</feature>
<evidence type="ECO:0000256" key="2">
    <source>
        <dbReference type="ARBA" id="ARBA00022606"/>
    </source>
</evidence>
<gene>
    <name evidence="6" type="primary">LOC105367261</name>
</gene>
<keyword evidence="2" id="KW-0716">Sensory transduction</keyword>
<evidence type="ECO:0000256" key="3">
    <source>
        <dbReference type="SAM" id="MobiDB-lite"/>
    </source>
</evidence>
<dbReference type="AlphaFoldDB" id="A0AAJ6YTL2"/>
<dbReference type="KEGG" id="csol:105367261"/>
<dbReference type="GO" id="GO:0005737">
    <property type="term" value="C:cytoplasm"/>
    <property type="evidence" value="ECO:0007669"/>
    <property type="project" value="TreeGrafter"/>
</dbReference>
<dbReference type="InterPro" id="IPR011022">
    <property type="entry name" value="Arrestin_C-like"/>
</dbReference>